<evidence type="ECO:0000256" key="3">
    <source>
        <dbReference type="ARBA" id="ARBA00023002"/>
    </source>
</evidence>
<keyword evidence="3" id="KW-0560">Oxidoreductase</keyword>
<keyword evidence="2 6" id="KW-0288">FMN</keyword>
<dbReference type="Gene3D" id="3.20.20.30">
    <property type="entry name" value="Luciferase-like domain"/>
    <property type="match status" value="1"/>
</dbReference>
<dbReference type="NCBIfam" id="TIGR03860">
    <property type="entry name" value="FMN_nitrolo"/>
    <property type="match status" value="1"/>
</dbReference>
<feature type="binding site" evidence="6">
    <location>
        <position position="104"/>
    </location>
    <ligand>
        <name>FMN</name>
        <dbReference type="ChEBI" id="CHEBI:58210"/>
    </ligand>
</feature>
<feature type="binding site" evidence="6">
    <location>
        <position position="58"/>
    </location>
    <ligand>
        <name>FMN</name>
        <dbReference type="ChEBI" id="CHEBI:58210"/>
    </ligand>
</feature>
<dbReference type="Proteomes" id="UP000198967">
    <property type="component" value="Unassembled WGS sequence"/>
</dbReference>
<evidence type="ECO:0000259" key="8">
    <source>
        <dbReference type="Pfam" id="PF00296"/>
    </source>
</evidence>
<feature type="domain" description="Luciferase-like" evidence="8">
    <location>
        <begin position="35"/>
        <end position="386"/>
    </location>
</feature>
<evidence type="ECO:0000313" key="9">
    <source>
        <dbReference type="EMBL" id="SDG40112.1"/>
    </source>
</evidence>
<feature type="binding site" evidence="6">
    <location>
        <position position="229"/>
    </location>
    <ligand>
        <name>FMN</name>
        <dbReference type="ChEBI" id="CHEBI:58210"/>
    </ligand>
</feature>
<evidence type="ECO:0000256" key="2">
    <source>
        <dbReference type="ARBA" id="ARBA00022643"/>
    </source>
</evidence>
<dbReference type="InterPro" id="IPR036661">
    <property type="entry name" value="Luciferase-like_sf"/>
</dbReference>
<accession>A0A1G7TXW3</accession>
<evidence type="ECO:0000256" key="7">
    <source>
        <dbReference type="SAM" id="MobiDB-lite"/>
    </source>
</evidence>
<evidence type="ECO:0000256" key="4">
    <source>
        <dbReference type="ARBA" id="ARBA00023033"/>
    </source>
</evidence>
<gene>
    <name evidence="9" type="ORF">SAMN05216377_111173</name>
</gene>
<proteinExistence type="inferred from homology"/>
<keyword evidence="4 9" id="KW-0503">Monooxygenase</keyword>
<feature type="region of interest" description="Disordered" evidence="7">
    <location>
        <begin position="211"/>
        <end position="230"/>
    </location>
</feature>
<evidence type="ECO:0000256" key="5">
    <source>
        <dbReference type="ARBA" id="ARBA00033748"/>
    </source>
</evidence>
<dbReference type="InterPro" id="IPR051260">
    <property type="entry name" value="Diverse_substr_monoxygenases"/>
</dbReference>
<dbReference type="SUPFAM" id="SSF51679">
    <property type="entry name" value="Bacterial luciferase-like"/>
    <property type="match status" value="1"/>
</dbReference>
<keyword evidence="1 6" id="KW-0285">Flavoprotein</keyword>
<dbReference type="InterPro" id="IPR016215">
    <property type="entry name" value="NTA_MOA"/>
</dbReference>
<dbReference type="EMBL" id="FNBE01000011">
    <property type="protein sequence ID" value="SDG40112.1"/>
    <property type="molecule type" value="Genomic_DNA"/>
</dbReference>
<dbReference type="PANTHER" id="PTHR30011">
    <property type="entry name" value="ALKANESULFONATE MONOOXYGENASE-RELATED"/>
    <property type="match status" value="1"/>
</dbReference>
<dbReference type="PANTHER" id="PTHR30011:SF16">
    <property type="entry name" value="C2H2 FINGER DOMAIN TRANSCRIPTION FACTOR (EUROFUNG)-RELATED"/>
    <property type="match status" value="1"/>
</dbReference>
<protein>
    <submittedName>
        <fullName evidence="9">FMN-dependent oxidoreductase, nitrilotriacetate monooxygenase family</fullName>
    </submittedName>
</protein>
<dbReference type="OrthoDB" id="9135350at2"/>
<evidence type="ECO:0000313" key="10">
    <source>
        <dbReference type="Proteomes" id="UP000198967"/>
    </source>
</evidence>
<dbReference type="GO" id="GO:0016705">
    <property type="term" value="F:oxidoreductase activity, acting on paired donors, with incorporation or reduction of molecular oxygen"/>
    <property type="evidence" value="ECO:0007669"/>
    <property type="project" value="InterPro"/>
</dbReference>
<dbReference type="PIRSF" id="PIRSF000337">
    <property type="entry name" value="NTA_MOA"/>
    <property type="match status" value="1"/>
</dbReference>
<dbReference type="Pfam" id="PF00296">
    <property type="entry name" value="Bac_luciferase"/>
    <property type="match status" value="1"/>
</dbReference>
<feature type="binding site" evidence="6">
    <location>
        <position position="154"/>
    </location>
    <ligand>
        <name>FMN</name>
        <dbReference type="ChEBI" id="CHEBI:58210"/>
    </ligand>
</feature>
<keyword evidence="10" id="KW-1185">Reference proteome</keyword>
<dbReference type="AlphaFoldDB" id="A0A1G7TXW3"/>
<organism evidence="9 10">
    <name type="scientific">Pseudonocardia oroxyli</name>
    <dbReference type="NCBI Taxonomy" id="366584"/>
    <lineage>
        <taxon>Bacteria</taxon>
        <taxon>Bacillati</taxon>
        <taxon>Actinomycetota</taxon>
        <taxon>Actinomycetes</taxon>
        <taxon>Pseudonocardiales</taxon>
        <taxon>Pseudonocardiaceae</taxon>
        <taxon>Pseudonocardia</taxon>
    </lineage>
</organism>
<evidence type="ECO:0000256" key="6">
    <source>
        <dbReference type="PIRSR" id="PIRSR000337-1"/>
    </source>
</evidence>
<sequence length="433" mass="47993">MSANPFHLAWFGAGGFGVKSWNKTWSGRGGRDWASPQLWVDIAQALERARFDYIIIEDSSYVPDAYGSNSKAYLSSATATPKMDPTVLAPIMSHLTSRIGIVPTLSVTEYHPYMLARKINTLDHMSNGRTGWNIVTSSSHRAAQNYGKDLLEEHDLRYDIADEFFDVSCRLWESWDADAVTLDADHGVWADYEKVHTIDFEGKFFKVRGPLNAPQSPQGRPVFTQAGGSARGKQFAARTANSVISGVEGGPAAMKRFRDDIRAQATGYGRDPDDVKVLFMASPVVGETDEEAQAKRARQVAFAEAHPELGLLHLSRHSGIDFAQFPLDEPIPDTAKTNGHQQMLAQAIGKTPREFLRKSLSTMEFVGSPDTVAAKMEEVMAEVGGDGFLIANFDLNRRYVSEIADGLVPALQRRGLTRTEYTHSRFRDNLLEF</sequence>
<feature type="binding site" evidence="6">
    <location>
        <position position="158"/>
    </location>
    <ligand>
        <name>FMN</name>
        <dbReference type="ChEBI" id="CHEBI:58210"/>
    </ligand>
</feature>
<evidence type="ECO:0000256" key="1">
    <source>
        <dbReference type="ARBA" id="ARBA00022630"/>
    </source>
</evidence>
<dbReference type="RefSeq" id="WP_093086164.1">
    <property type="nucleotide sequence ID" value="NZ_FNBE01000011.1"/>
</dbReference>
<reference evidence="9 10" key="1">
    <citation type="submission" date="2016-10" db="EMBL/GenBank/DDBJ databases">
        <authorList>
            <person name="de Groot N.N."/>
        </authorList>
    </citation>
    <scope>NUCLEOTIDE SEQUENCE [LARGE SCALE GENOMIC DNA]</scope>
    <source>
        <strain evidence="9 10">CGMCC 4.3143</strain>
    </source>
</reference>
<dbReference type="InterPro" id="IPR011251">
    <property type="entry name" value="Luciferase-like_dom"/>
</dbReference>
<dbReference type="STRING" id="366584.SAMN05216377_111173"/>
<dbReference type="GO" id="GO:0004497">
    <property type="term" value="F:monooxygenase activity"/>
    <property type="evidence" value="ECO:0007669"/>
    <property type="project" value="UniProtKB-KW"/>
</dbReference>
<comment type="similarity">
    <text evidence="5">Belongs to the NtaA/SnaA/DszA monooxygenase family.</text>
</comment>
<name>A0A1G7TXW3_PSEOR</name>